<keyword evidence="6 11" id="KW-0808">Transferase</keyword>
<dbReference type="GO" id="GO:0030170">
    <property type="term" value="F:pyridoxal phosphate binding"/>
    <property type="evidence" value="ECO:0007669"/>
    <property type="project" value="UniProtKB-UniRule"/>
</dbReference>
<dbReference type="Gene3D" id="3.90.1150.10">
    <property type="entry name" value="Aspartate Aminotransferase, domain 1"/>
    <property type="match status" value="1"/>
</dbReference>
<comment type="caution">
    <text evidence="11">Lacks conserved residue(s) required for the propagation of feature annotation.</text>
</comment>
<dbReference type="InterPro" id="IPR000192">
    <property type="entry name" value="Aminotrans_V_dom"/>
</dbReference>
<dbReference type="InterPro" id="IPR015421">
    <property type="entry name" value="PyrdxlP-dep_Trfase_major"/>
</dbReference>
<protein>
    <recommendedName>
        <fullName evidence="11">Phosphoserine aminotransferase</fullName>
        <ecNumber evidence="11">2.6.1.52</ecNumber>
    </recommendedName>
    <alternativeName>
        <fullName evidence="11">Phosphohydroxythreonine aminotransferase</fullName>
        <shortName evidence="11">PSAT</shortName>
    </alternativeName>
</protein>
<evidence type="ECO:0000256" key="5">
    <source>
        <dbReference type="ARBA" id="ARBA00022605"/>
    </source>
</evidence>
<dbReference type="PIRSF" id="PIRSF000525">
    <property type="entry name" value="SerC"/>
    <property type="match status" value="1"/>
</dbReference>
<evidence type="ECO:0000256" key="11">
    <source>
        <dbReference type="HAMAP-Rule" id="MF_00160"/>
    </source>
</evidence>
<dbReference type="Gene3D" id="3.40.640.10">
    <property type="entry name" value="Type I PLP-dependent aspartate aminotransferase-like (Major domain)"/>
    <property type="match status" value="1"/>
</dbReference>
<comment type="subunit">
    <text evidence="11">Homodimer.</text>
</comment>
<dbReference type="FunFam" id="3.40.640.10:FF:000010">
    <property type="entry name" value="Phosphoserine aminotransferase"/>
    <property type="match status" value="1"/>
</dbReference>
<evidence type="ECO:0000256" key="9">
    <source>
        <dbReference type="ARBA" id="ARBA00047630"/>
    </source>
</evidence>
<feature type="modified residue" description="N6-(pyridoxal phosphate)lysine" evidence="11">
    <location>
        <position position="197"/>
    </location>
</feature>
<comment type="cofactor">
    <cofactor evidence="11">
        <name>pyridoxal 5'-phosphate</name>
        <dbReference type="ChEBI" id="CHEBI:597326"/>
    </cofactor>
    <text evidence="11">Binds 1 pyridoxal phosphate per subunit.</text>
</comment>
<proteinExistence type="inferred from homology"/>
<feature type="domain" description="Aminotransferase class V" evidence="13">
    <location>
        <begin position="4"/>
        <end position="348"/>
    </location>
</feature>
<dbReference type="EC" id="2.6.1.52" evidence="11"/>
<dbReference type="InterPro" id="IPR015424">
    <property type="entry name" value="PyrdxlP-dep_Trfase"/>
</dbReference>
<evidence type="ECO:0000256" key="4">
    <source>
        <dbReference type="ARBA" id="ARBA00022576"/>
    </source>
</evidence>
<dbReference type="RefSeq" id="WP_083069437.1">
    <property type="nucleotide sequence ID" value="NZ_NBTM02000001.1"/>
</dbReference>
<feature type="binding site" evidence="11">
    <location>
        <position position="153"/>
    </location>
    <ligand>
        <name>pyridoxal 5'-phosphate</name>
        <dbReference type="ChEBI" id="CHEBI:597326"/>
    </ligand>
</feature>
<evidence type="ECO:0000256" key="1">
    <source>
        <dbReference type="ARBA" id="ARBA00003483"/>
    </source>
</evidence>
<dbReference type="InterPro" id="IPR022278">
    <property type="entry name" value="Pser_aminoTfrase"/>
</dbReference>
<dbReference type="UniPathway" id="UPA00135">
    <property type="reaction ID" value="UER00197"/>
</dbReference>
<feature type="binding site" evidence="11">
    <location>
        <position position="42"/>
    </location>
    <ligand>
        <name>L-glutamate</name>
        <dbReference type="ChEBI" id="CHEBI:29985"/>
    </ligand>
</feature>
<comment type="similarity">
    <text evidence="3 11">Belongs to the class-V pyridoxal-phosphate-dependent aminotransferase family. SerC subfamily.</text>
</comment>
<organism evidence="14 15">
    <name type="scientific">Aerococcus viridans</name>
    <dbReference type="NCBI Taxonomy" id="1377"/>
    <lineage>
        <taxon>Bacteria</taxon>
        <taxon>Bacillati</taxon>
        <taxon>Bacillota</taxon>
        <taxon>Bacilli</taxon>
        <taxon>Lactobacillales</taxon>
        <taxon>Aerococcaceae</taxon>
        <taxon>Aerococcus</taxon>
    </lineage>
</organism>
<evidence type="ECO:0000256" key="12">
    <source>
        <dbReference type="RuleBase" id="RU004505"/>
    </source>
</evidence>
<dbReference type="Pfam" id="PF00266">
    <property type="entry name" value="Aminotran_5"/>
    <property type="match status" value="1"/>
</dbReference>
<gene>
    <name evidence="11" type="primary">serC</name>
    <name evidence="14" type="ORF">A6J77_007020</name>
</gene>
<sequence>MTTVYNFSAGPAVLPKAVLEQAQAELLNYNGTEMSVMELSHRSSSFVDIIERAEQQLRDLMHIPDHYKVLFLQGGATQQFTMVPANLAKGRKAQYVNTGSWATKAIKAAENLDNVSVDVIASSKADGFTSVPDFAIEVVDSEAAYLHITTNETIGGVTFHDIPAFDGVTLVADMSSNILANDYKVEDFGLIYAGAQKNLGPSGVTIVIVREDLLKEDKSLPDFFSYATQADKGSMINTPPTFAIYMVGLVLEWVAAQGGQEAMYANAKERANLLYDYIDQSDLFVNHVKVENRSLTNIPFLTNDPELDKKFIAEADAAGFKQLKGHRSVGGMRASLYNAFPLEGVKALVAFMKSFEEENK</sequence>
<dbReference type="AlphaFoldDB" id="A0A2J9PPS5"/>
<feature type="binding site" evidence="11">
    <location>
        <position position="101"/>
    </location>
    <ligand>
        <name>pyridoxal 5'-phosphate</name>
        <dbReference type="ChEBI" id="CHEBI:597326"/>
    </ligand>
</feature>
<name>A0A2J9PPS5_9LACT</name>
<evidence type="ECO:0000313" key="15">
    <source>
        <dbReference type="Proteomes" id="UP000192813"/>
    </source>
</evidence>
<feature type="binding site" evidence="11">
    <location>
        <position position="173"/>
    </location>
    <ligand>
        <name>pyridoxal 5'-phosphate</name>
        <dbReference type="ChEBI" id="CHEBI:597326"/>
    </ligand>
</feature>
<dbReference type="InterPro" id="IPR020578">
    <property type="entry name" value="Aminotrans_V_PyrdxlP_BS"/>
</dbReference>
<comment type="pathway">
    <text evidence="2 11 12">Amino-acid biosynthesis; L-serine biosynthesis; L-serine from 3-phospho-D-glycerate: step 2/3.</text>
</comment>
<dbReference type="GO" id="GO:0006564">
    <property type="term" value="P:L-serine biosynthetic process"/>
    <property type="evidence" value="ECO:0007669"/>
    <property type="project" value="UniProtKB-UniRule"/>
</dbReference>
<dbReference type="InterPro" id="IPR015422">
    <property type="entry name" value="PyrdxlP-dep_Trfase_small"/>
</dbReference>
<comment type="caution">
    <text evidence="14">The sequence shown here is derived from an EMBL/GenBank/DDBJ whole genome shotgun (WGS) entry which is preliminary data.</text>
</comment>
<evidence type="ECO:0000256" key="2">
    <source>
        <dbReference type="ARBA" id="ARBA00005099"/>
    </source>
</evidence>
<dbReference type="PANTHER" id="PTHR43247">
    <property type="entry name" value="PHOSPHOSERINE AMINOTRANSFERASE"/>
    <property type="match status" value="1"/>
</dbReference>
<dbReference type="GO" id="GO:0004648">
    <property type="term" value="F:O-phospho-L-serine:2-oxoglutarate aminotransferase activity"/>
    <property type="evidence" value="ECO:0007669"/>
    <property type="project" value="UniProtKB-UniRule"/>
</dbReference>
<comment type="subcellular location">
    <subcellularLocation>
        <location evidence="11">Cytoplasm</location>
    </subcellularLocation>
</comment>
<dbReference type="NCBIfam" id="NF003764">
    <property type="entry name" value="PRK05355.1"/>
    <property type="match status" value="1"/>
</dbReference>
<evidence type="ECO:0000313" key="14">
    <source>
        <dbReference type="EMBL" id="PNL91990.1"/>
    </source>
</evidence>
<keyword evidence="5 11" id="KW-0028">Amino-acid biosynthesis</keyword>
<evidence type="ECO:0000256" key="7">
    <source>
        <dbReference type="ARBA" id="ARBA00022898"/>
    </source>
</evidence>
<dbReference type="NCBIfam" id="TIGR01364">
    <property type="entry name" value="serC_1"/>
    <property type="match status" value="1"/>
</dbReference>
<evidence type="ECO:0000256" key="10">
    <source>
        <dbReference type="ARBA" id="ARBA00049007"/>
    </source>
</evidence>
<dbReference type="Proteomes" id="UP000192813">
    <property type="component" value="Unassembled WGS sequence"/>
</dbReference>
<feature type="binding site" evidence="11">
    <location>
        <begin position="237"/>
        <end position="238"/>
    </location>
    <ligand>
        <name>pyridoxal 5'-phosphate</name>
        <dbReference type="ChEBI" id="CHEBI:597326"/>
    </ligand>
</feature>
<feature type="binding site" evidence="11">
    <location>
        <begin position="76"/>
        <end position="77"/>
    </location>
    <ligand>
        <name>pyridoxal 5'-phosphate</name>
        <dbReference type="ChEBI" id="CHEBI:597326"/>
    </ligand>
</feature>
<comment type="catalytic activity">
    <reaction evidence="9 11">
        <text>4-(phosphooxy)-L-threonine + 2-oxoglutarate = (R)-3-hydroxy-2-oxo-4-phosphooxybutanoate + L-glutamate</text>
        <dbReference type="Rhea" id="RHEA:16573"/>
        <dbReference type="ChEBI" id="CHEBI:16810"/>
        <dbReference type="ChEBI" id="CHEBI:29985"/>
        <dbReference type="ChEBI" id="CHEBI:58452"/>
        <dbReference type="ChEBI" id="CHEBI:58538"/>
        <dbReference type="EC" id="2.6.1.52"/>
    </reaction>
</comment>
<dbReference type="PANTHER" id="PTHR43247:SF1">
    <property type="entry name" value="PHOSPHOSERINE AMINOTRANSFERASE"/>
    <property type="match status" value="1"/>
</dbReference>
<dbReference type="FunFam" id="3.90.1150.10:FF:000006">
    <property type="entry name" value="Phosphoserine aminotransferase"/>
    <property type="match status" value="1"/>
</dbReference>
<keyword evidence="7 11" id="KW-0663">Pyridoxal phosphate</keyword>
<comment type="function">
    <text evidence="1 11">Catalyzes the reversible conversion of 3-phosphohydroxypyruvate to phosphoserine and of 3-hydroxy-2-oxo-4-phosphonooxybutanoate to phosphohydroxythreonine.</text>
</comment>
<reference evidence="15" key="1">
    <citation type="submission" date="2017-12" db="EMBL/GenBank/DDBJ databases">
        <title>FDA dAtabase for Regulatory Grade micrObial Sequences (FDA-ARGOS): Supporting development and validation of Infectious Disease Dx tests.</title>
        <authorList>
            <person name="Hoffmann M."/>
            <person name="Allard M."/>
            <person name="Evans P."/>
            <person name="Brown E."/>
            <person name="Tallon L."/>
            <person name="Sadzewicz L."/>
            <person name="Sengamalay N."/>
            <person name="Ott S."/>
            <person name="Godinez A."/>
            <person name="Nagaraj S."/>
            <person name="Vavikolanu K."/>
            <person name="Aluvathingal J."/>
            <person name="Nadendla S."/>
            <person name="Sichtig H."/>
        </authorList>
    </citation>
    <scope>NUCLEOTIDE SEQUENCE [LARGE SCALE GENOMIC DNA]</scope>
    <source>
        <strain evidence="15">FDAARGOS_249</strain>
    </source>
</reference>
<evidence type="ECO:0000256" key="3">
    <source>
        <dbReference type="ARBA" id="ARBA00006904"/>
    </source>
</evidence>
<dbReference type="GO" id="GO:0005737">
    <property type="term" value="C:cytoplasm"/>
    <property type="evidence" value="ECO:0007669"/>
    <property type="project" value="UniProtKB-SubCell"/>
</dbReference>
<keyword evidence="11" id="KW-0963">Cytoplasm</keyword>
<feature type="binding site" evidence="11">
    <location>
        <position position="196"/>
    </location>
    <ligand>
        <name>pyridoxal 5'-phosphate</name>
        <dbReference type="ChEBI" id="CHEBI:597326"/>
    </ligand>
</feature>
<dbReference type="EMBL" id="NBTM02000001">
    <property type="protein sequence ID" value="PNL91990.1"/>
    <property type="molecule type" value="Genomic_DNA"/>
</dbReference>
<keyword evidence="8 11" id="KW-0718">Serine biosynthesis</keyword>
<comment type="catalytic activity">
    <reaction evidence="10 11 12">
        <text>O-phospho-L-serine + 2-oxoglutarate = 3-phosphooxypyruvate + L-glutamate</text>
        <dbReference type="Rhea" id="RHEA:14329"/>
        <dbReference type="ChEBI" id="CHEBI:16810"/>
        <dbReference type="ChEBI" id="CHEBI:18110"/>
        <dbReference type="ChEBI" id="CHEBI:29985"/>
        <dbReference type="ChEBI" id="CHEBI:57524"/>
        <dbReference type="EC" id="2.6.1.52"/>
    </reaction>
</comment>
<dbReference type="HAMAP" id="MF_00160">
    <property type="entry name" value="SerC_aminotrans_5"/>
    <property type="match status" value="1"/>
</dbReference>
<accession>A0A2J9PPS5</accession>
<evidence type="ECO:0000256" key="8">
    <source>
        <dbReference type="ARBA" id="ARBA00023299"/>
    </source>
</evidence>
<dbReference type="PROSITE" id="PS00595">
    <property type="entry name" value="AA_TRANSFER_CLASS_5"/>
    <property type="match status" value="1"/>
</dbReference>
<dbReference type="SUPFAM" id="SSF53383">
    <property type="entry name" value="PLP-dependent transferases"/>
    <property type="match status" value="1"/>
</dbReference>
<evidence type="ECO:0000259" key="13">
    <source>
        <dbReference type="Pfam" id="PF00266"/>
    </source>
</evidence>
<evidence type="ECO:0000256" key="6">
    <source>
        <dbReference type="ARBA" id="ARBA00022679"/>
    </source>
</evidence>
<keyword evidence="4 11" id="KW-0032">Aminotransferase</keyword>